<protein>
    <submittedName>
        <fullName evidence="2">Uncharacterized protein</fullName>
    </submittedName>
</protein>
<dbReference type="AlphaFoldDB" id="A0A2Z5UXH9"/>
<accession>A0A2Z5UXH9</accession>
<proteinExistence type="predicted"/>
<organism evidence="2 3">
    <name type="scientific">Candidatus Rickettsiella viridis</name>
    <dbReference type="NCBI Taxonomy" id="676208"/>
    <lineage>
        <taxon>Bacteria</taxon>
        <taxon>Pseudomonadati</taxon>
        <taxon>Pseudomonadota</taxon>
        <taxon>Gammaproteobacteria</taxon>
        <taxon>Legionellales</taxon>
        <taxon>Coxiellaceae</taxon>
        <taxon>Rickettsiella</taxon>
    </lineage>
</organism>
<evidence type="ECO:0000313" key="3">
    <source>
        <dbReference type="Proteomes" id="UP000282483"/>
    </source>
</evidence>
<evidence type="ECO:0000256" key="1">
    <source>
        <dbReference type="SAM" id="MobiDB-lite"/>
    </source>
</evidence>
<keyword evidence="3" id="KW-1185">Reference proteome</keyword>
<sequence>MIMAIKNHRALKTHIDKVPLVASRKESIGTITRASISFNGKTVRTLTEEMDHANNELILKIGCDEILKGNKNIERERYYREFLGLYLHYDGILGVGVASVKSQLAGRHYVVEGSGVEHKINIYLQDKHLYIEDEFFFRKIIKNQNTQDQETQNVELKVGDYFFHNKTRFKLEVIEQHGVWVPRLVILQSTLDCPDPYFRKMIDERSFLEKLIDFLKAIFRIATHTPVPISTSTFFKSPDNASSSDEEAQNESPALSSCSN</sequence>
<evidence type="ECO:0000313" key="2">
    <source>
        <dbReference type="EMBL" id="BBB15881.1"/>
    </source>
</evidence>
<feature type="compositionally biased region" description="Polar residues" evidence="1">
    <location>
        <begin position="250"/>
        <end position="260"/>
    </location>
</feature>
<dbReference type="KEGG" id="rvi:RVIR1_14390"/>
<reference evidence="2 3" key="1">
    <citation type="submission" date="2017-03" db="EMBL/GenBank/DDBJ databases">
        <title>The genome sequence of Candidatus Rickettsiella viridis.</title>
        <authorList>
            <person name="Nikoh N."/>
            <person name="Tsuchida T."/>
            <person name="Yamaguchi K."/>
            <person name="Maeda T."/>
            <person name="Shigenobu S."/>
            <person name="Fukatsu T."/>
        </authorList>
    </citation>
    <scope>NUCLEOTIDE SEQUENCE [LARGE SCALE GENOMIC DNA]</scope>
    <source>
        <strain evidence="2 3">Ap-RA04</strain>
    </source>
</reference>
<feature type="region of interest" description="Disordered" evidence="1">
    <location>
        <begin position="237"/>
        <end position="260"/>
    </location>
</feature>
<dbReference type="EMBL" id="AP018005">
    <property type="protein sequence ID" value="BBB15881.1"/>
    <property type="molecule type" value="Genomic_DNA"/>
</dbReference>
<gene>
    <name evidence="2" type="ORF">RVIR1_14390</name>
</gene>
<dbReference type="Proteomes" id="UP000282483">
    <property type="component" value="Chromosome"/>
</dbReference>
<name>A0A2Z5UXH9_9COXI</name>